<feature type="domain" description="Inositol polyphosphate-related phosphatase" evidence="11">
    <location>
        <begin position="531"/>
        <end position="880"/>
    </location>
</feature>
<dbReference type="GO" id="GO:0046872">
    <property type="term" value="F:metal ion binding"/>
    <property type="evidence" value="ECO:0007669"/>
    <property type="project" value="UniProtKB-KW"/>
</dbReference>
<dbReference type="SUPFAM" id="SSF56219">
    <property type="entry name" value="DNase I-like"/>
    <property type="match status" value="1"/>
</dbReference>
<evidence type="ECO:0000256" key="7">
    <source>
        <dbReference type="ARBA" id="ARBA00022801"/>
    </source>
</evidence>
<dbReference type="InterPro" id="IPR015943">
    <property type="entry name" value="WD40/YVTN_repeat-like_dom_sf"/>
</dbReference>
<keyword evidence="3" id="KW-1017">Isopeptide bond</keyword>
<feature type="compositionally biased region" description="Basic and acidic residues" evidence="10">
    <location>
        <begin position="10"/>
        <end position="19"/>
    </location>
</feature>
<dbReference type="AlphaFoldDB" id="A0A4D6N185"/>
<reference evidence="12 13" key="1">
    <citation type="submission" date="2019-04" db="EMBL/GenBank/DDBJ databases">
        <title>An improved genome assembly and genetic linkage map for asparagus bean, Vigna unguiculata ssp. sesquipedialis.</title>
        <authorList>
            <person name="Xia Q."/>
            <person name="Zhang R."/>
            <person name="Dong Y."/>
        </authorList>
    </citation>
    <scope>NUCLEOTIDE SEQUENCE [LARGE SCALE GENOMIC DNA]</scope>
    <source>
        <tissue evidence="12">Leaf</tissue>
    </source>
</reference>
<dbReference type="OrthoDB" id="1925875at2759"/>
<evidence type="ECO:0000256" key="5">
    <source>
        <dbReference type="ARBA" id="ARBA00022723"/>
    </source>
</evidence>
<evidence type="ECO:0000256" key="10">
    <source>
        <dbReference type="SAM" id="MobiDB-lite"/>
    </source>
</evidence>
<organism evidence="12 13">
    <name type="scientific">Vigna unguiculata</name>
    <name type="common">Cowpea</name>
    <dbReference type="NCBI Taxonomy" id="3917"/>
    <lineage>
        <taxon>Eukaryota</taxon>
        <taxon>Viridiplantae</taxon>
        <taxon>Streptophyta</taxon>
        <taxon>Embryophyta</taxon>
        <taxon>Tracheophyta</taxon>
        <taxon>Spermatophyta</taxon>
        <taxon>Magnoliopsida</taxon>
        <taxon>eudicotyledons</taxon>
        <taxon>Gunneridae</taxon>
        <taxon>Pentapetalae</taxon>
        <taxon>rosids</taxon>
        <taxon>fabids</taxon>
        <taxon>Fabales</taxon>
        <taxon>Fabaceae</taxon>
        <taxon>Papilionoideae</taxon>
        <taxon>50 kb inversion clade</taxon>
        <taxon>NPAAA clade</taxon>
        <taxon>indigoferoid/millettioid clade</taxon>
        <taxon>Phaseoleae</taxon>
        <taxon>Vigna</taxon>
    </lineage>
</organism>
<dbReference type="Gene3D" id="3.60.10.10">
    <property type="entry name" value="Endonuclease/exonuclease/phosphatase"/>
    <property type="match status" value="1"/>
</dbReference>
<proteinExistence type="inferred from homology"/>
<evidence type="ECO:0000256" key="3">
    <source>
        <dbReference type="ARBA" id="ARBA00022499"/>
    </source>
</evidence>
<dbReference type="SMART" id="SM00320">
    <property type="entry name" value="WD40"/>
    <property type="match status" value="3"/>
</dbReference>
<evidence type="ECO:0000259" key="11">
    <source>
        <dbReference type="SMART" id="SM00128"/>
    </source>
</evidence>
<comment type="similarity">
    <text evidence="2">Belongs to the inositol polyphosphate 5-phosphatase family.</text>
</comment>
<dbReference type="Pfam" id="PF23754">
    <property type="entry name" value="Beta-prop_IP5PC_F"/>
    <property type="match status" value="1"/>
</dbReference>
<dbReference type="PANTHER" id="PTHR11200">
    <property type="entry name" value="INOSITOL 5-PHOSPHATASE"/>
    <property type="match status" value="1"/>
</dbReference>
<dbReference type="EMBL" id="CP039353">
    <property type="protein sequence ID" value="QCE07516.1"/>
    <property type="molecule type" value="Genomic_DNA"/>
</dbReference>
<evidence type="ECO:0000256" key="4">
    <source>
        <dbReference type="ARBA" id="ARBA00022574"/>
    </source>
</evidence>
<dbReference type="SUPFAM" id="SSF50978">
    <property type="entry name" value="WD40 repeat-like"/>
    <property type="match status" value="1"/>
</dbReference>
<keyword evidence="9" id="KW-0832">Ubl conjugation</keyword>
<dbReference type="SMART" id="SM00128">
    <property type="entry name" value="IPPc"/>
    <property type="match status" value="1"/>
</dbReference>
<dbReference type="CDD" id="cd09074">
    <property type="entry name" value="INPP5c"/>
    <property type="match status" value="1"/>
</dbReference>
<evidence type="ECO:0000256" key="9">
    <source>
        <dbReference type="ARBA" id="ARBA00022843"/>
    </source>
</evidence>
<dbReference type="Gene3D" id="2.130.10.10">
    <property type="entry name" value="YVTN repeat-like/Quinoprotein amine dehydrogenase"/>
    <property type="match status" value="1"/>
</dbReference>
<keyword evidence="8" id="KW-0460">Magnesium</keyword>
<sequence length="1092" mass="121824">MDSSSTLRQNDVDSFDRETSSGYLHSSSSDDDASPSNSIQSTNRRLDYMLQFLDRKLSAEHRRASGSRAASLPEFVAKGGGAGIFRLPARGAVHPARPPSLELRPHPLRETQIGRFLRSIVSTESQLWAASECGVRFWNFKDLYASWCGVGEEGEAARRGDEESAPFQESVWCSPTLCLVADEGNRLVWSGHRDGKIRCWEMDDENLEDNNNCCDWSNRFKENLSWQAHRGPVLSLTFTSYGDLWSGSEGGGIKIWPWEAVEKSIHLTKEERHSAVIFVERSYIDLRSQLSTNGFSNMLTSDVKYLVSDNSRAKVWSAGYFSFALWDARTRELLKVFNSDGQIENRLDLSSIQDFSVELVSRKDKTQSSMGFFQRSRNAIMGAADAVRRVAAKGGFGDDNRRTEALVMTIDGMIWTGCTSGLLVQWDGNGNRIQDFLYHSSAVQCFSTFGMQIWVGYVSGTIQVLDLKGNLIGGWVAHGSPIVKMTVGAGYIFALANHGGVRGWNITSPGPVDSILRSELGGKEFLYTKIENIKILSGTWNVGQGKASQDSLSSWLGSVASDVSLVVVGLQEVEMGAGFLAMSAAKETVGLEGSSVGQWWLDMIDKTLDEGSTFERIGSRQLAGLVIAVWVKTSIRFHVGDVEVAAVPCGFGRAIGNKGAVGLRIRVYDRIMCFVNCHFAAHLDAVGRRNADFDHVYRTMSFSRPTNVLNNTAAGTSSSVPMFRGANSTEGMPELSEADMVVFLGDFNYRLDDISYDEARDFVSQRCFDWLRERDQLRAEMEAGNVFQGMREAIITFPPTYKFERHQAGLAGYDSGEKKRIPAWCDRILYRDSCTSLVAECSLECPVVTSVLQYEACMDVTDSDHKPVRCIFSTDIARVDESIRRQEFGEILQSNEKIKFLLKELCKIPETIISTNNIILQNQDTLILRITNKCGEGNALFEIICEGQSTVTEDQKATDHQLRGSFGFPRWLEVIPATGIIKPDHIVEVSVHHEEFQTLEEFVDGVVQNSWCEDSRDKEAILVVKVYGNYTIQPRKHRVRVHHCYSSKKKPMIGSQPDGSRNIQGTVLRRSDFQPFSSSYDVVDQLQKLHGP</sequence>
<dbReference type="Gramene" id="Vigun07g163100.1.v1.2">
    <property type="protein sequence ID" value="Vigun07g163100.1.v1.2"/>
    <property type="gene ID" value="Vigun07g163100.v1.2"/>
</dbReference>
<dbReference type="InterPro" id="IPR046985">
    <property type="entry name" value="IP5"/>
</dbReference>
<dbReference type="Pfam" id="PF22669">
    <property type="entry name" value="Exo_endo_phos2"/>
    <property type="match status" value="1"/>
</dbReference>
<keyword evidence="6" id="KW-0677">Repeat</keyword>
<dbReference type="Proteomes" id="UP000501690">
    <property type="component" value="Linkage Group LG9"/>
</dbReference>
<dbReference type="PANTHER" id="PTHR11200:SF300">
    <property type="entry name" value="TYPE II INOSITOL 1,4,5-TRISPHOSPHATE 5-PHOSPHATASE"/>
    <property type="match status" value="1"/>
</dbReference>
<keyword evidence="13" id="KW-1185">Reference proteome</keyword>
<evidence type="ECO:0000256" key="1">
    <source>
        <dbReference type="ARBA" id="ARBA00001946"/>
    </source>
</evidence>
<dbReference type="GO" id="GO:0004439">
    <property type="term" value="F:phosphatidylinositol-4,5-bisphosphate 5-phosphatase activity"/>
    <property type="evidence" value="ECO:0007669"/>
    <property type="project" value="TreeGrafter"/>
</dbReference>
<accession>A0A4D6N185</accession>
<dbReference type="InterPro" id="IPR056455">
    <property type="entry name" value="Ig-like_IP5PC_F"/>
</dbReference>
<evidence type="ECO:0000256" key="8">
    <source>
        <dbReference type="ARBA" id="ARBA00022842"/>
    </source>
</evidence>
<dbReference type="FunFam" id="3.60.10.10:FF:000011">
    <property type="entry name" value="Type II inositol polyphosphate 5-phosphatase 15"/>
    <property type="match status" value="1"/>
</dbReference>
<dbReference type="GO" id="GO:0046856">
    <property type="term" value="P:phosphatidylinositol dephosphorylation"/>
    <property type="evidence" value="ECO:0007669"/>
    <property type="project" value="InterPro"/>
</dbReference>
<dbReference type="InterPro" id="IPR036322">
    <property type="entry name" value="WD40_repeat_dom_sf"/>
</dbReference>
<dbReference type="InterPro" id="IPR056454">
    <property type="entry name" value="Beta-prop_IP5PC_F"/>
</dbReference>
<protein>
    <submittedName>
        <fullName evidence="12">Phosphatidylinositol-bisphosphatase</fullName>
    </submittedName>
</protein>
<keyword evidence="4" id="KW-0853">WD repeat</keyword>
<comment type="cofactor">
    <cofactor evidence="1">
        <name>Mg(2+)</name>
        <dbReference type="ChEBI" id="CHEBI:18420"/>
    </cofactor>
</comment>
<dbReference type="FunFam" id="2.130.10.10:FF:002143">
    <property type="entry name" value="Brevis plant1"/>
    <property type="match status" value="1"/>
</dbReference>
<evidence type="ECO:0000256" key="2">
    <source>
        <dbReference type="ARBA" id="ARBA00010768"/>
    </source>
</evidence>
<keyword evidence="7" id="KW-0378">Hydrolase</keyword>
<evidence type="ECO:0000256" key="6">
    <source>
        <dbReference type="ARBA" id="ARBA00022737"/>
    </source>
</evidence>
<evidence type="ECO:0000313" key="13">
    <source>
        <dbReference type="Proteomes" id="UP000501690"/>
    </source>
</evidence>
<feature type="region of interest" description="Disordered" evidence="10">
    <location>
        <begin position="1"/>
        <end position="40"/>
    </location>
</feature>
<dbReference type="InterPro" id="IPR000300">
    <property type="entry name" value="IPPc"/>
</dbReference>
<gene>
    <name evidence="12" type="ORF">DEO72_LG9g2536</name>
</gene>
<dbReference type="InterPro" id="IPR036691">
    <property type="entry name" value="Endo/exonu/phosph_ase_sf"/>
</dbReference>
<name>A0A4D6N185_VIGUN</name>
<dbReference type="Pfam" id="PF23755">
    <property type="entry name" value="Ig-like_IP5PC_F"/>
    <property type="match status" value="1"/>
</dbReference>
<evidence type="ECO:0000313" key="12">
    <source>
        <dbReference type="EMBL" id="QCE07516.1"/>
    </source>
</evidence>
<keyword evidence="5" id="KW-0479">Metal-binding</keyword>
<dbReference type="GO" id="GO:0009846">
    <property type="term" value="P:pollen germination"/>
    <property type="evidence" value="ECO:0007669"/>
    <property type="project" value="UniProtKB-ARBA"/>
</dbReference>
<dbReference type="FunFam" id="2.130.10.10:FF:001216">
    <property type="entry name" value="Type II inositol polyphosphate 5-phosphatase 15"/>
    <property type="match status" value="1"/>
</dbReference>
<dbReference type="InterPro" id="IPR001680">
    <property type="entry name" value="WD40_rpt"/>
</dbReference>